<keyword evidence="2" id="KW-1185">Reference proteome</keyword>
<evidence type="ECO:0000313" key="1">
    <source>
        <dbReference type="EMBL" id="MDK2125005.1"/>
    </source>
</evidence>
<protein>
    <submittedName>
        <fullName evidence="1">YdcH family protein</fullName>
    </submittedName>
</protein>
<dbReference type="RefSeq" id="WP_284101318.1">
    <property type="nucleotide sequence ID" value="NZ_JARRAF010000014.1"/>
</dbReference>
<accession>A0ABT7E0Q1</accession>
<gene>
    <name evidence="1" type="ORF">PZA18_13200</name>
</gene>
<name>A0ABT7E0Q1_9NEIS</name>
<dbReference type="EMBL" id="JARRAF010000014">
    <property type="protein sequence ID" value="MDK2125005.1"/>
    <property type="molecule type" value="Genomic_DNA"/>
</dbReference>
<reference evidence="1" key="1">
    <citation type="submission" date="2023-03" db="EMBL/GenBank/DDBJ databases">
        <title>Chitinimonas shenzhenensis gen. nov., sp. nov., a novel member of family Burkholderiaceae isolated from activated sludge collected in Shen Zhen, China.</title>
        <authorList>
            <person name="Wang X."/>
        </authorList>
    </citation>
    <scope>NUCLEOTIDE SEQUENCE</scope>
    <source>
        <strain evidence="1">DQS-5</strain>
    </source>
</reference>
<dbReference type="Pfam" id="PF04325">
    <property type="entry name" value="DUF465"/>
    <property type="match status" value="1"/>
</dbReference>
<dbReference type="InterPro" id="IPR007420">
    <property type="entry name" value="DUF465"/>
</dbReference>
<dbReference type="Proteomes" id="UP001172778">
    <property type="component" value="Unassembled WGS sequence"/>
</dbReference>
<dbReference type="Gene3D" id="6.10.280.50">
    <property type="match status" value="1"/>
</dbReference>
<comment type="caution">
    <text evidence="1">The sequence shown here is derived from an EMBL/GenBank/DDBJ whole genome shotgun (WGS) entry which is preliminary data.</text>
</comment>
<sequence>MHVEHHDLAQEFPEFKEQIHTLKLEDAHFARLFAEYQQVDKAICRSESGIEAMADEALEEMKKLRLHLKDDLYSRLREAAETTE</sequence>
<organism evidence="1 2">
    <name type="scientific">Parachitinimonas caeni</name>
    <dbReference type="NCBI Taxonomy" id="3031301"/>
    <lineage>
        <taxon>Bacteria</taxon>
        <taxon>Pseudomonadati</taxon>
        <taxon>Pseudomonadota</taxon>
        <taxon>Betaproteobacteria</taxon>
        <taxon>Neisseriales</taxon>
        <taxon>Chitinibacteraceae</taxon>
        <taxon>Parachitinimonas</taxon>
    </lineage>
</organism>
<evidence type="ECO:0000313" key="2">
    <source>
        <dbReference type="Proteomes" id="UP001172778"/>
    </source>
</evidence>
<proteinExistence type="predicted"/>
<dbReference type="InterPro" id="IPR038444">
    <property type="entry name" value="DUF465_sf"/>
</dbReference>